<comment type="caution">
    <text evidence="3">The sequence shown here is derived from an EMBL/GenBank/DDBJ whole genome shotgun (WGS) entry which is preliminary data.</text>
</comment>
<dbReference type="PROSITE" id="PS50206">
    <property type="entry name" value="RHODANESE_3"/>
    <property type="match status" value="1"/>
</dbReference>
<reference evidence="4" key="1">
    <citation type="journal article" date="2019" name="Int. J. Syst. Evol. Microbiol.">
        <title>The Global Catalogue of Microorganisms (GCM) 10K type strain sequencing project: providing services to taxonomists for standard genome sequencing and annotation.</title>
        <authorList>
            <consortium name="The Broad Institute Genomics Platform"/>
            <consortium name="The Broad Institute Genome Sequencing Center for Infectious Disease"/>
            <person name="Wu L."/>
            <person name="Ma J."/>
        </authorList>
    </citation>
    <scope>NUCLEOTIDE SEQUENCE [LARGE SCALE GENOMIC DNA]</scope>
    <source>
        <strain evidence="4">JCM 31037</strain>
    </source>
</reference>
<dbReference type="Pfam" id="PF00581">
    <property type="entry name" value="Rhodanese"/>
    <property type="match status" value="1"/>
</dbReference>
<protein>
    <submittedName>
        <fullName evidence="3">Rhodanese-like domain-containing protein</fullName>
    </submittedName>
</protein>
<dbReference type="InterPro" id="IPR050229">
    <property type="entry name" value="GlpE_sulfurtransferase"/>
</dbReference>
<keyword evidence="4" id="KW-1185">Reference proteome</keyword>
<evidence type="ECO:0000313" key="4">
    <source>
        <dbReference type="Proteomes" id="UP001597260"/>
    </source>
</evidence>
<sequence>MTTTTGNPVLATPPATPEQAAAWFAARLAVQTDVSDVHAALATGRPGFTLIDTRALAAWRQGHIPGAIHLPTRMIALRAARRLDPDLPVVTYCWGPGCDGAARAALALARRGYRVKEMIGGIEYWIREGFPVRTAAGVSTRPADPLTAPVEGPADPLTAPVEGLSDPPTASVGRPGTERC</sequence>
<dbReference type="PANTHER" id="PTHR43031">
    <property type="entry name" value="FAD-DEPENDENT OXIDOREDUCTASE"/>
    <property type="match status" value="1"/>
</dbReference>
<organism evidence="3 4">
    <name type="scientific">Micromonospora sonneratiae</name>
    <dbReference type="NCBI Taxonomy" id="1184706"/>
    <lineage>
        <taxon>Bacteria</taxon>
        <taxon>Bacillati</taxon>
        <taxon>Actinomycetota</taxon>
        <taxon>Actinomycetes</taxon>
        <taxon>Micromonosporales</taxon>
        <taxon>Micromonosporaceae</taxon>
        <taxon>Micromonospora</taxon>
    </lineage>
</organism>
<dbReference type="RefSeq" id="WP_377569811.1">
    <property type="nucleotide sequence ID" value="NZ_JBHTMP010000013.1"/>
</dbReference>
<dbReference type="SUPFAM" id="SSF52821">
    <property type="entry name" value="Rhodanese/Cell cycle control phosphatase"/>
    <property type="match status" value="1"/>
</dbReference>
<evidence type="ECO:0000313" key="3">
    <source>
        <dbReference type="EMBL" id="MFD1321626.1"/>
    </source>
</evidence>
<dbReference type="InterPro" id="IPR036873">
    <property type="entry name" value="Rhodanese-like_dom_sf"/>
</dbReference>
<dbReference type="InterPro" id="IPR001763">
    <property type="entry name" value="Rhodanese-like_dom"/>
</dbReference>
<accession>A0ABW3YDE4</accession>
<dbReference type="PANTHER" id="PTHR43031:SF1">
    <property type="entry name" value="PYRIDINE NUCLEOTIDE-DISULPHIDE OXIDOREDUCTASE"/>
    <property type="match status" value="1"/>
</dbReference>
<evidence type="ECO:0000256" key="1">
    <source>
        <dbReference type="SAM" id="MobiDB-lite"/>
    </source>
</evidence>
<evidence type="ECO:0000259" key="2">
    <source>
        <dbReference type="PROSITE" id="PS50206"/>
    </source>
</evidence>
<proteinExistence type="predicted"/>
<feature type="region of interest" description="Disordered" evidence="1">
    <location>
        <begin position="140"/>
        <end position="180"/>
    </location>
</feature>
<feature type="domain" description="Rhodanese" evidence="2">
    <location>
        <begin position="44"/>
        <end position="134"/>
    </location>
</feature>
<dbReference type="Proteomes" id="UP001597260">
    <property type="component" value="Unassembled WGS sequence"/>
</dbReference>
<dbReference type="Gene3D" id="3.40.250.10">
    <property type="entry name" value="Rhodanese-like domain"/>
    <property type="match status" value="1"/>
</dbReference>
<dbReference type="SMART" id="SM00450">
    <property type="entry name" value="RHOD"/>
    <property type="match status" value="1"/>
</dbReference>
<name>A0ABW3YDE4_9ACTN</name>
<gene>
    <name evidence="3" type="ORF">ACFQ4H_11055</name>
</gene>
<dbReference type="EMBL" id="JBHTMP010000013">
    <property type="protein sequence ID" value="MFD1321626.1"/>
    <property type="molecule type" value="Genomic_DNA"/>
</dbReference>